<dbReference type="EMBL" id="JBIRYL010000001">
    <property type="protein sequence ID" value="MFI2229782.1"/>
    <property type="molecule type" value="Genomic_DNA"/>
</dbReference>
<proteinExistence type="predicted"/>
<sequence length="326" mass="34741">MSRHRVVITAFDGVELLDIAGPVEVFATADRLLGPSSRGYRTVIAGARRGPIRCAGGTSLVAEASWDELNGQIDTVVVPGGLLMSDTGPAALVDPALVDWISTLADRPSRIASVCTGAHSLAAAGLLTGRRATTHWATAAQLAGEFPDLRVEPEAIFIQDAHIWTSAGVSAGIDLALALIAADHTAELARRTARWLVMYLRRPGGQHQFSELLARPTSTDAHIARLQEWIAANLSENLANEALAARAGLSPRHFSRVFRRQVGIPPARYVESARADAAARLLVHTNDGLGSIARSVGLGSVSTLHRVFKQHFGTSPGAYRDRFTTT</sequence>
<organism evidence="5 6">
    <name type="scientific">Nocardia testacea</name>
    <dbReference type="NCBI Taxonomy" id="248551"/>
    <lineage>
        <taxon>Bacteria</taxon>
        <taxon>Bacillati</taxon>
        <taxon>Actinomycetota</taxon>
        <taxon>Actinomycetes</taxon>
        <taxon>Mycobacteriales</taxon>
        <taxon>Nocardiaceae</taxon>
        <taxon>Nocardia</taxon>
    </lineage>
</organism>
<comment type="caution">
    <text evidence="5">The sequence shown here is derived from an EMBL/GenBank/DDBJ whole genome shotgun (WGS) entry which is preliminary data.</text>
</comment>
<dbReference type="RefSeq" id="WP_397060866.1">
    <property type="nucleotide sequence ID" value="NZ_JBIRYL010000001.1"/>
</dbReference>
<dbReference type="Proteomes" id="UP001611494">
    <property type="component" value="Unassembled WGS sequence"/>
</dbReference>
<dbReference type="InterPro" id="IPR018062">
    <property type="entry name" value="HTH_AraC-typ_CS"/>
</dbReference>
<protein>
    <submittedName>
        <fullName evidence="5">GlxA family transcriptional regulator</fullName>
    </submittedName>
</protein>
<evidence type="ECO:0000256" key="2">
    <source>
        <dbReference type="ARBA" id="ARBA00023125"/>
    </source>
</evidence>
<dbReference type="InterPro" id="IPR009057">
    <property type="entry name" value="Homeodomain-like_sf"/>
</dbReference>
<dbReference type="PANTHER" id="PTHR43130">
    <property type="entry name" value="ARAC-FAMILY TRANSCRIPTIONAL REGULATOR"/>
    <property type="match status" value="1"/>
</dbReference>
<keyword evidence="3" id="KW-0804">Transcription</keyword>
<evidence type="ECO:0000256" key="1">
    <source>
        <dbReference type="ARBA" id="ARBA00023015"/>
    </source>
</evidence>
<dbReference type="InterPro" id="IPR052158">
    <property type="entry name" value="INH-QAR"/>
</dbReference>
<dbReference type="SUPFAM" id="SSF46689">
    <property type="entry name" value="Homeodomain-like"/>
    <property type="match status" value="2"/>
</dbReference>
<dbReference type="InterPro" id="IPR002818">
    <property type="entry name" value="DJ-1/PfpI"/>
</dbReference>
<dbReference type="SMART" id="SM00342">
    <property type="entry name" value="HTH_ARAC"/>
    <property type="match status" value="1"/>
</dbReference>
<dbReference type="InterPro" id="IPR029062">
    <property type="entry name" value="Class_I_gatase-like"/>
</dbReference>
<evidence type="ECO:0000259" key="4">
    <source>
        <dbReference type="PROSITE" id="PS01124"/>
    </source>
</evidence>
<keyword evidence="1" id="KW-0805">Transcription regulation</keyword>
<accession>A0ABW7VT53</accession>
<dbReference type="Pfam" id="PF12833">
    <property type="entry name" value="HTH_18"/>
    <property type="match status" value="1"/>
</dbReference>
<keyword evidence="2" id="KW-0238">DNA-binding</keyword>
<dbReference type="InterPro" id="IPR018060">
    <property type="entry name" value="HTH_AraC"/>
</dbReference>
<dbReference type="Pfam" id="PF01965">
    <property type="entry name" value="DJ-1_PfpI"/>
    <property type="match status" value="1"/>
</dbReference>
<dbReference type="PROSITE" id="PS00041">
    <property type="entry name" value="HTH_ARAC_FAMILY_1"/>
    <property type="match status" value="1"/>
</dbReference>
<dbReference type="Gene3D" id="3.40.50.880">
    <property type="match status" value="1"/>
</dbReference>
<gene>
    <name evidence="5" type="ORF">ACH49Z_08010</name>
</gene>
<evidence type="ECO:0000313" key="5">
    <source>
        <dbReference type="EMBL" id="MFI2229782.1"/>
    </source>
</evidence>
<dbReference type="PROSITE" id="PS01124">
    <property type="entry name" value="HTH_ARAC_FAMILY_2"/>
    <property type="match status" value="1"/>
</dbReference>
<evidence type="ECO:0000313" key="6">
    <source>
        <dbReference type="Proteomes" id="UP001611494"/>
    </source>
</evidence>
<feature type="domain" description="HTH araC/xylS-type" evidence="4">
    <location>
        <begin position="224"/>
        <end position="322"/>
    </location>
</feature>
<evidence type="ECO:0000256" key="3">
    <source>
        <dbReference type="ARBA" id="ARBA00023163"/>
    </source>
</evidence>
<dbReference type="PANTHER" id="PTHR43130:SF3">
    <property type="entry name" value="HTH-TYPE TRANSCRIPTIONAL REGULATOR RV1931C"/>
    <property type="match status" value="1"/>
</dbReference>
<dbReference type="Gene3D" id="1.10.10.60">
    <property type="entry name" value="Homeodomain-like"/>
    <property type="match status" value="2"/>
</dbReference>
<dbReference type="SUPFAM" id="SSF52317">
    <property type="entry name" value="Class I glutamine amidotransferase-like"/>
    <property type="match status" value="1"/>
</dbReference>
<keyword evidence="6" id="KW-1185">Reference proteome</keyword>
<dbReference type="CDD" id="cd03137">
    <property type="entry name" value="GATase1_AraC_1"/>
    <property type="match status" value="1"/>
</dbReference>
<reference evidence="5 6" key="1">
    <citation type="submission" date="2024-10" db="EMBL/GenBank/DDBJ databases">
        <title>The Natural Products Discovery Center: Release of the First 8490 Sequenced Strains for Exploring Actinobacteria Biosynthetic Diversity.</title>
        <authorList>
            <person name="Kalkreuter E."/>
            <person name="Kautsar S.A."/>
            <person name="Yang D."/>
            <person name="Bader C.D."/>
            <person name="Teijaro C.N."/>
            <person name="Fluegel L."/>
            <person name="Davis C.M."/>
            <person name="Simpson J.R."/>
            <person name="Lauterbach L."/>
            <person name="Steele A.D."/>
            <person name="Gui C."/>
            <person name="Meng S."/>
            <person name="Li G."/>
            <person name="Viehrig K."/>
            <person name="Ye F."/>
            <person name="Su P."/>
            <person name="Kiefer A.F."/>
            <person name="Nichols A."/>
            <person name="Cepeda A.J."/>
            <person name="Yan W."/>
            <person name="Fan B."/>
            <person name="Jiang Y."/>
            <person name="Adhikari A."/>
            <person name="Zheng C.-J."/>
            <person name="Schuster L."/>
            <person name="Cowan T.M."/>
            <person name="Smanski M.J."/>
            <person name="Chevrette M.G."/>
            <person name="De Carvalho L.P.S."/>
            <person name="Shen B."/>
        </authorList>
    </citation>
    <scope>NUCLEOTIDE SEQUENCE [LARGE SCALE GENOMIC DNA]</scope>
    <source>
        <strain evidence="5 6">NPDC019377</strain>
    </source>
</reference>
<name>A0ABW7VT53_9NOCA</name>